<feature type="domain" description="Transposase IS701-like DDE" evidence="2">
    <location>
        <begin position="38"/>
        <end position="292"/>
    </location>
</feature>
<name>A0ABY0CQV1_9DELT</name>
<accession>A0ABY0CQV1</accession>
<dbReference type="InterPro" id="IPR012337">
    <property type="entry name" value="RNaseH-like_sf"/>
</dbReference>
<dbReference type="InterPro" id="IPR039365">
    <property type="entry name" value="IS701-like"/>
</dbReference>
<gene>
    <name evidence="3" type="ORF">EA187_15450</name>
</gene>
<protein>
    <submittedName>
        <fullName evidence="3">IS701 family transposase</fullName>
    </submittedName>
</protein>
<evidence type="ECO:0000256" key="1">
    <source>
        <dbReference type="SAM" id="MobiDB-lite"/>
    </source>
</evidence>
<proteinExistence type="predicted"/>
<dbReference type="PANTHER" id="PTHR33627:SF1">
    <property type="entry name" value="TRANSPOSASE"/>
    <property type="match status" value="1"/>
</dbReference>
<sequence length="425" mass="48365">MDISNLTSSCADLESFCNFVFSDCSGKPLRTNLWACVEARLSTAKRKTHQPAGIQLAATPDMACGLRQKLNRTTLSTRWSDDQARHRLLEVARQHVGRPVALIIDDTGFIKKGNKSPGVQRQYCGKAGKRENCQLVVSTHLSGWNCSQPLQAELYLPEVWINDLERRREAGIPDEIEFRTKPQIALEQVDWILAAGLPPQIILADAGYGNSGPFREGLRERRLEYVVAIQPSTSVWRPGQGPDPLPETNPSSGRRQTRRYPGTFEPVSVRALADELDAHHFKMYRLRRGRHRMREVRAAAIRLHTAPKAYHGCEPGPEEWLIVIWPPGKPEPTDFFLSNMGRRVHPKRVIELGCLRWRVERDYQDMKQDVGMEHYEGRTWVGWNHHLTICMAAFAFLAIQRKLFPPETPRIDRVGAQANHREPGP</sequence>
<comment type="caution">
    <text evidence="3">The sequence shown here is derived from an EMBL/GenBank/DDBJ whole genome shotgun (WGS) entry which is preliminary data.</text>
</comment>
<evidence type="ECO:0000259" key="2">
    <source>
        <dbReference type="Pfam" id="PF13546"/>
    </source>
</evidence>
<organism evidence="3 4">
    <name type="scientific">Lujinxingia sediminis</name>
    <dbReference type="NCBI Taxonomy" id="2480984"/>
    <lineage>
        <taxon>Bacteria</taxon>
        <taxon>Deltaproteobacteria</taxon>
        <taxon>Bradymonadales</taxon>
        <taxon>Lujinxingiaceae</taxon>
        <taxon>Lujinxingia</taxon>
    </lineage>
</organism>
<dbReference type="Pfam" id="PF13546">
    <property type="entry name" value="DDE_5"/>
    <property type="match status" value="1"/>
</dbReference>
<feature type="region of interest" description="Disordered" evidence="1">
    <location>
        <begin position="234"/>
        <end position="260"/>
    </location>
</feature>
<dbReference type="NCBIfam" id="NF033540">
    <property type="entry name" value="transpos_IS701"/>
    <property type="match status" value="1"/>
</dbReference>
<dbReference type="PANTHER" id="PTHR33627">
    <property type="entry name" value="TRANSPOSASE"/>
    <property type="match status" value="1"/>
</dbReference>
<evidence type="ECO:0000313" key="3">
    <source>
        <dbReference type="EMBL" id="RVU42582.1"/>
    </source>
</evidence>
<keyword evidence="4" id="KW-1185">Reference proteome</keyword>
<dbReference type="SUPFAM" id="SSF53098">
    <property type="entry name" value="Ribonuclease H-like"/>
    <property type="match status" value="1"/>
</dbReference>
<dbReference type="InterPro" id="IPR038721">
    <property type="entry name" value="IS701-like_DDE_dom"/>
</dbReference>
<dbReference type="RefSeq" id="WP_127780837.1">
    <property type="nucleotide sequence ID" value="NZ_SADD01000011.1"/>
</dbReference>
<dbReference type="Proteomes" id="UP000282926">
    <property type="component" value="Unassembled WGS sequence"/>
</dbReference>
<dbReference type="EMBL" id="SADD01000011">
    <property type="protein sequence ID" value="RVU42582.1"/>
    <property type="molecule type" value="Genomic_DNA"/>
</dbReference>
<reference evidence="3 4" key="1">
    <citation type="submission" date="2019-01" db="EMBL/GenBank/DDBJ databases">
        <title>Lujinxingia litoralis gen. nov., sp. nov. and Lujinxingia sediminis gen. nov., sp. nov., new members in the order Bradymonadales, isolated from coastal sediment.</title>
        <authorList>
            <person name="Li C.-M."/>
        </authorList>
    </citation>
    <scope>NUCLEOTIDE SEQUENCE [LARGE SCALE GENOMIC DNA]</scope>
    <source>
        <strain evidence="3 4">SEH01</strain>
    </source>
</reference>
<evidence type="ECO:0000313" key="4">
    <source>
        <dbReference type="Proteomes" id="UP000282926"/>
    </source>
</evidence>